<name>A0A2S4M5I6_9HYPH</name>
<dbReference type="InterPro" id="IPR029058">
    <property type="entry name" value="AB_hydrolase_fold"/>
</dbReference>
<proteinExistence type="predicted"/>
<dbReference type="Proteomes" id="UP000236919">
    <property type="component" value="Unassembled WGS sequence"/>
</dbReference>
<accession>A0A2S4M5I6</accession>
<sequence length="318" mass="33919">MNHITVCGPETAGDVTYLSGRDGEPTLLLRRIAGTGPSLVYVHGATFPSALSVAYRFGGLSWMDDLAARGFDVWAFDFAGFGGSDRPLVFEHAASESPPYGRACDAELQLARVLAHVRLVTGRSRLSLIAHSWGTIVAGLHASLQPGTIERLVFFGPIAQREGQRVATGESPEGWQLVSIAQQLARFVEDVPAGHPAVLIEPGLASWAPAYLASDPGAAARQPVPAVRIPAGPAADIKAAWAGSLAYEPVQILAPTLIVRGAWDGLCTDDDALWLRGRLGAAETRDVKITEGTHLMHLEHARLGLFEATGAFLMKTWF</sequence>
<dbReference type="AlphaFoldDB" id="A0A2S4M5I6"/>
<dbReference type="PANTHER" id="PTHR43194:SF5">
    <property type="entry name" value="PIMELOYL-[ACYL-CARRIER PROTEIN] METHYL ESTER ESTERASE"/>
    <property type="match status" value="1"/>
</dbReference>
<organism evidence="2 3">
    <name type="scientific">Bosea psychrotolerans</name>
    <dbReference type="NCBI Taxonomy" id="1871628"/>
    <lineage>
        <taxon>Bacteria</taxon>
        <taxon>Pseudomonadati</taxon>
        <taxon>Pseudomonadota</taxon>
        <taxon>Alphaproteobacteria</taxon>
        <taxon>Hyphomicrobiales</taxon>
        <taxon>Boseaceae</taxon>
        <taxon>Bosea</taxon>
    </lineage>
</organism>
<comment type="caution">
    <text evidence="2">The sequence shown here is derived from an EMBL/GenBank/DDBJ whole genome shotgun (WGS) entry which is preliminary data.</text>
</comment>
<dbReference type="PANTHER" id="PTHR43194">
    <property type="entry name" value="HYDROLASE ALPHA/BETA FOLD FAMILY"/>
    <property type="match status" value="1"/>
</dbReference>
<evidence type="ECO:0000313" key="3">
    <source>
        <dbReference type="Proteomes" id="UP000236919"/>
    </source>
</evidence>
<keyword evidence="3" id="KW-1185">Reference proteome</keyword>
<gene>
    <name evidence="2" type="ORF">CYD53_11079</name>
</gene>
<dbReference type="Pfam" id="PF12697">
    <property type="entry name" value="Abhydrolase_6"/>
    <property type="match status" value="1"/>
</dbReference>
<dbReference type="InterPro" id="IPR000073">
    <property type="entry name" value="AB_hydrolase_1"/>
</dbReference>
<evidence type="ECO:0000259" key="1">
    <source>
        <dbReference type="Pfam" id="PF12697"/>
    </source>
</evidence>
<evidence type="ECO:0000313" key="2">
    <source>
        <dbReference type="EMBL" id="POR49961.1"/>
    </source>
</evidence>
<dbReference type="InterPro" id="IPR050228">
    <property type="entry name" value="Carboxylesterase_BioH"/>
</dbReference>
<dbReference type="SUPFAM" id="SSF53474">
    <property type="entry name" value="alpha/beta-Hydrolases"/>
    <property type="match status" value="1"/>
</dbReference>
<dbReference type="EMBL" id="PQFZ01000010">
    <property type="protein sequence ID" value="POR49961.1"/>
    <property type="molecule type" value="Genomic_DNA"/>
</dbReference>
<protein>
    <submittedName>
        <fullName evidence="2">Pimeloyl-ACP methyl ester carboxylesterase</fullName>
    </submittedName>
</protein>
<reference evidence="2 3" key="1">
    <citation type="submission" date="2018-01" db="EMBL/GenBank/DDBJ databases">
        <title>Genomic Encyclopedia of Type Strains, Phase III (KMG-III): the genomes of soil and plant-associated and newly described type strains.</title>
        <authorList>
            <person name="Whitman W."/>
        </authorList>
    </citation>
    <scope>NUCLEOTIDE SEQUENCE [LARGE SCALE GENOMIC DNA]</scope>
    <source>
        <strain evidence="2 3">1131</strain>
    </source>
</reference>
<dbReference type="Gene3D" id="3.40.50.1820">
    <property type="entry name" value="alpha/beta hydrolase"/>
    <property type="match status" value="1"/>
</dbReference>
<feature type="domain" description="AB hydrolase-1" evidence="1">
    <location>
        <begin position="39"/>
        <end position="301"/>
    </location>
</feature>